<dbReference type="GO" id="GO:0005737">
    <property type="term" value="C:cytoplasm"/>
    <property type="evidence" value="ECO:0007669"/>
    <property type="project" value="UniProtKB-SubCell"/>
</dbReference>
<comment type="similarity">
    <text evidence="5">Belongs to the methyltransferase superfamily. Tam family.</text>
</comment>
<dbReference type="OrthoDB" id="9795085at2"/>
<evidence type="ECO:0000256" key="4">
    <source>
        <dbReference type="ARBA" id="ARBA00022691"/>
    </source>
</evidence>
<dbReference type="Proteomes" id="UP000076400">
    <property type="component" value="Unassembled WGS sequence"/>
</dbReference>
<evidence type="ECO:0000259" key="6">
    <source>
        <dbReference type="Pfam" id="PF13649"/>
    </source>
</evidence>
<dbReference type="STRING" id="580166.AUP43_11090"/>
<keyword evidence="3 5" id="KW-0808">Transferase</keyword>
<keyword evidence="1 5" id="KW-0963">Cytoplasm</keyword>
<reference evidence="7 8" key="1">
    <citation type="submission" date="2015-12" db="EMBL/GenBank/DDBJ databases">
        <title>Genome sequence of Oceanibaculum pacificum MCCC 1A02656.</title>
        <authorList>
            <person name="Lu L."/>
            <person name="Lai Q."/>
            <person name="Shao Z."/>
            <person name="Qian P."/>
        </authorList>
    </citation>
    <scope>NUCLEOTIDE SEQUENCE [LARGE SCALE GENOMIC DNA]</scope>
    <source>
        <strain evidence="7 8">MCCC 1A02656</strain>
    </source>
</reference>
<sequence>MTMTTDRWNADQYLKFSGPRFRPGLDLLGHVPVEAPGRIVDIGCGTGDLTLAIQARWPEARITGMDMSADMLAKARKHGAAIDWVQADLTRWQPAEPVDLVYSNAVLQWLPDHPAIFAHLTGMLAGGGALAVQMPRNFDAPSHVLMRETAAEPRWRERLAGVLREDPVAGPDAYYALLSDLGFSHIDIWETEYQHVLTGDDPVLEWVKGTALTPVFAVLDGEDRAAFIADYAAKLRRTYVRRPDGVTLFPFRRIFLVARR</sequence>
<organism evidence="7 8">
    <name type="scientific">Oceanibaculum pacificum</name>
    <dbReference type="NCBI Taxonomy" id="580166"/>
    <lineage>
        <taxon>Bacteria</taxon>
        <taxon>Pseudomonadati</taxon>
        <taxon>Pseudomonadota</taxon>
        <taxon>Alphaproteobacteria</taxon>
        <taxon>Rhodospirillales</taxon>
        <taxon>Oceanibaculaceae</taxon>
        <taxon>Oceanibaculum</taxon>
    </lineage>
</organism>
<dbReference type="PANTHER" id="PTHR43861:SF1">
    <property type="entry name" value="TRANS-ACONITATE 2-METHYLTRANSFERASE"/>
    <property type="match status" value="1"/>
</dbReference>
<dbReference type="PANTHER" id="PTHR43861">
    <property type="entry name" value="TRANS-ACONITATE 2-METHYLTRANSFERASE-RELATED"/>
    <property type="match status" value="1"/>
</dbReference>
<dbReference type="Gene3D" id="3.40.50.150">
    <property type="entry name" value="Vaccinia Virus protein VP39"/>
    <property type="match status" value="1"/>
</dbReference>
<evidence type="ECO:0000256" key="1">
    <source>
        <dbReference type="ARBA" id="ARBA00022490"/>
    </source>
</evidence>
<dbReference type="InterPro" id="IPR041698">
    <property type="entry name" value="Methyltransf_25"/>
</dbReference>
<evidence type="ECO:0000256" key="3">
    <source>
        <dbReference type="ARBA" id="ARBA00022679"/>
    </source>
</evidence>
<keyword evidence="4 5" id="KW-0949">S-adenosyl-L-methionine</keyword>
<dbReference type="GO" id="GO:0030798">
    <property type="term" value="F:trans-aconitate 2-methyltransferase activity"/>
    <property type="evidence" value="ECO:0007669"/>
    <property type="project" value="UniProtKB-UniRule"/>
</dbReference>
<feature type="domain" description="Methyltransferase" evidence="6">
    <location>
        <begin position="39"/>
        <end position="128"/>
    </location>
</feature>
<keyword evidence="8" id="KW-1185">Reference proteome</keyword>
<comment type="function">
    <text evidence="5">Catalyzes the S-adenosylmethionine monomethyl esterification of trans-aconitate.</text>
</comment>
<evidence type="ECO:0000256" key="5">
    <source>
        <dbReference type="HAMAP-Rule" id="MF_00560"/>
    </source>
</evidence>
<dbReference type="EC" id="2.1.1.144" evidence="5"/>
<dbReference type="InterPro" id="IPR029063">
    <property type="entry name" value="SAM-dependent_MTases_sf"/>
</dbReference>
<dbReference type="SUPFAM" id="SSF53335">
    <property type="entry name" value="S-adenosyl-L-methionine-dependent methyltransferases"/>
    <property type="match status" value="1"/>
</dbReference>
<dbReference type="Gene3D" id="1.10.150.290">
    <property type="entry name" value="S-adenosyl-L-methionine-dependent methyltransferases"/>
    <property type="match status" value="1"/>
</dbReference>
<evidence type="ECO:0000313" key="7">
    <source>
        <dbReference type="EMBL" id="KZD06288.1"/>
    </source>
</evidence>
<dbReference type="RefSeq" id="WP_067557658.1">
    <property type="nucleotide sequence ID" value="NZ_LPXN01000124.1"/>
</dbReference>
<evidence type="ECO:0000256" key="2">
    <source>
        <dbReference type="ARBA" id="ARBA00022603"/>
    </source>
</evidence>
<keyword evidence="2 5" id="KW-0489">Methyltransferase</keyword>
<dbReference type="EMBL" id="LPXN01000124">
    <property type="protein sequence ID" value="KZD06288.1"/>
    <property type="molecule type" value="Genomic_DNA"/>
</dbReference>
<dbReference type="GO" id="GO:0032259">
    <property type="term" value="P:methylation"/>
    <property type="evidence" value="ECO:0007669"/>
    <property type="project" value="UniProtKB-KW"/>
</dbReference>
<dbReference type="InterPro" id="IPR023506">
    <property type="entry name" value="Trans-aconitate_MeTrfase"/>
</dbReference>
<protein>
    <recommendedName>
        <fullName evidence="5">Trans-aconitate 2-methyltransferase</fullName>
        <ecNumber evidence="5">2.1.1.144</ecNumber>
    </recommendedName>
</protein>
<name>A0A154VYH0_9PROT</name>
<dbReference type="CDD" id="cd02440">
    <property type="entry name" value="AdoMet_MTases"/>
    <property type="match status" value="1"/>
</dbReference>
<comment type="caution">
    <text evidence="7">The sequence shown here is derived from an EMBL/GenBank/DDBJ whole genome shotgun (WGS) entry which is preliminary data.</text>
</comment>
<evidence type="ECO:0000313" key="8">
    <source>
        <dbReference type="Proteomes" id="UP000076400"/>
    </source>
</evidence>
<accession>A0A154VYH0</accession>
<dbReference type="Pfam" id="PF13649">
    <property type="entry name" value="Methyltransf_25"/>
    <property type="match status" value="1"/>
</dbReference>
<dbReference type="InterPro" id="IPR023149">
    <property type="entry name" value="Trans_acon_MeTrfase_C"/>
</dbReference>
<gene>
    <name evidence="5" type="primary">tam</name>
    <name evidence="7" type="ORF">AUP43_11090</name>
</gene>
<comment type="subcellular location">
    <subcellularLocation>
        <location evidence="5">Cytoplasm</location>
    </subcellularLocation>
</comment>
<dbReference type="AlphaFoldDB" id="A0A154VYH0"/>
<comment type="catalytic activity">
    <reaction evidence="5">
        <text>trans-aconitate + S-adenosyl-L-methionine = (E)-3-(methoxycarbonyl)pent-2-enedioate + S-adenosyl-L-homocysteine</text>
        <dbReference type="Rhea" id="RHEA:14969"/>
        <dbReference type="ChEBI" id="CHEBI:15708"/>
        <dbReference type="ChEBI" id="CHEBI:57470"/>
        <dbReference type="ChEBI" id="CHEBI:57856"/>
        <dbReference type="ChEBI" id="CHEBI:59789"/>
        <dbReference type="EC" id="2.1.1.144"/>
    </reaction>
</comment>
<proteinExistence type="inferred from homology"/>
<dbReference type="HAMAP" id="MF_00560">
    <property type="entry name" value="Tran_acon_Me_trans"/>
    <property type="match status" value="1"/>
</dbReference>